<evidence type="ECO:0000256" key="7">
    <source>
        <dbReference type="RuleBase" id="RU362059"/>
    </source>
</evidence>
<dbReference type="SUPFAM" id="SSF53756">
    <property type="entry name" value="UDP-Glycosyltransferase/glycogen phosphorylase"/>
    <property type="match status" value="1"/>
</dbReference>
<dbReference type="InterPro" id="IPR050271">
    <property type="entry name" value="UDP-glycosyltransferase"/>
</dbReference>
<dbReference type="WBParaSite" id="Hba_21519">
    <property type="protein sequence ID" value="Hba_21519"/>
    <property type="gene ID" value="Hba_21519"/>
</dbReference>
<keyword evidence="2 6" id="KW-0328">Glycosyltransferase</keyword>
<accession>A0A1I7XUT8</accession>
<keyword evidence="8" id="KW-1185">Reference proteome</keyword>
<dbReference type="Pfam" id="PF00201">
    <property type="entry name" value="UDPGT"/>
    <property type="match status" value="1"/>
</dbReference>
<comment type="similarity">
    <text evidence="1 6">Belongs to the UDP-glycosyltransferase family.</text>
</comment>
<evidence type="ECO:0000313" key="8">
    <source>
        <dbReference type="Proteomes" id="UP000095283"/>
    </source>
</evidence>
<feature type="transmembrane region" description="Helical" evidence="7">
    <location>
        <begin position="264"/>
        <end position="285"/>
    </location>
</feature>
<dbReference type="EC" id="2.4.1.17" evidence="7"/>
<dbReference type="PANTHER" id="PTHR48043:SF119">
    <property type="entry name" value="UDP-GLUCURONOSYLTRANSFERASE"/>
    <property type="match status" value="1"/>
</dbReference>
<evidence type="ECO:0000256" key="3">
    <source>
        <dbReference type="ARBA" id="ARBA00022679"/>
    </source>
</evidence>
<protein>
    <recommendedName>
        <fullName evidence="7">UDP-glucuronosyltransferase</fullName>
        <ecNumber evidence="7">2.4.1.17</ecNumber>
    </recommendedName>
</protein>
<organism evidence="8 9">
    <name type="scientific">Heterorhabditis bacteriophora</name>
    <name type="common">Entomopathogenic nematode worm</name>
    <dbReference type="NCBI Taxonomy" id="37862"/>
    <lineage>
        <taxon>Eukaryota</taxon>
        <taxon>Metazoa</taxon>
        <taxon>Ecdysozoa</taxon>
        <taxon>Nematoda</taxon>
        <taxon>Chromadorea</taxon>
        <taxon>Rhabditida</taxon>
        <taxon>Rhabditina</taxon>
        <taxon>Rhabditomorpha</taxon>
        <taxon>Strongyloidea</taxon>
        <taxon>Heterorhabditidae</taxon>
        <taxon>Heterorhabditis</taxon>
    </lineage>
</organism>
<dbReference type="GO" id="GO:0015020">
    <property type="term" value="F:glucuronosyltransferase activity"/>
    <property type="evidence" value="ECO:0007669"/>
    <property type="project" value="UniProtKB-EC"/>
</dbReference>
<dbReference type="PROSITE" id="PS00375">
    <property type="entry name" value="UDPGT"/>
    <property type="match status" value="1"/>
</dbReference>
<dbReference type="GO" id="GO:0016020">
    <property type="term" value="C:membrane"/>
    <property type="evidence" value="ECO:0007669"/>
    <property type="project" value="UniProtKB-SubCell"/>
</dbReference>
<reference evidence="9" key="1">
    <citation type="submission" date="2016-11" db="UniProtKB">
        <authorList>
            <consortium name="WormBaseParasite"/>
        </authorList>
    </citation>
    <scope>IDENTIFICATION</scope>
</reference>
<dbReference type="AlphaFoldDB" id="A0A1I7XUT8"/>
<keyword evidence="7" id="KW-0472">Membrane</keyword>
<evidence type="ECO:0000313" key="9">
    <source>
        <dbReference type="WBParaSite" id="Hba_21519"/>
    </source>
</evidence>
<evidence type="ECO:0000256" key="5">
    <source>
        <dbReference type="ARBA" id="ARBA00047475"/>
    </source>
</evidence>
<comment type="subcellular location">
    <subcellularLocation>
        <location evidence="7">Membrane</location>
        <topology evidence="7">Single-pass membrane protein</topology>
    </subcellularLocation>
</comment>
<dbReference type="Proteomes" id="UP000095283">
    <property type="component" value="Unplaced"/>
</dbReference>
<evidence type="ECO:0000256" key="2">
    <source>
        <dbReference type="ARBA" id="ARBA00022676"/>
    </source>
</evidence>
<comment type="catalytic activity">
    <reaction evidence="5 7">
        <text>glucuronate acceptor + UDP-alpha-D-glucuronate = acceptor beta-D-glucuronoside + UDP + H(+)</text>
        <dbReference type="Rhea" id="RHEA:21032"/>
        <dbReference type="ChEBI" id="CHEBI:15378"/>
        <dbReference type="ChEBI" id="CHEBI:58052"/>
        <dbReference type="ChEBI" id="CHEBI:58223"/>
        <dbReference type="ChEBI" id="CHEBI:132367"/>
        <dbReference type="ChEBI" id="CHEBI:132368"/>
        <dbReference type="EC" id="2.4.1.17"/>
    </reaction>
</comment>
<name>A0A1I7XUT8_HETBA</name>
<keyword evidence="4" id="KW-0732">Signal</keyword>
<evidence type="ECO:0000256" key="6">
    <source>
        <dbReference type="RuleBase" id="RU003718"/>
    </source>
</evidence>
<dbReference type="CDD" id="cd03784">
    <property type="entry name" value="GT1_Gtf-like"/>
    <property type="match status" value="1"/>
</dbReference>
<proteinExistence type="inferred from homology"/>
<evidence type="ECO:0000256" key="4">
    <source>
        <dbReference type="ARBA" id="ARBA00022729"/>
    </source>
</evidence>
<dbReference type="PANTHER" id="PTHR48043">
    <property type="entry name" value="EG:EG0003.4 PROTEIN-RELATED"/>
    <property type="match status" value="1"/>
</dbReference>
<dbReference type="InterPro" id="IPR035595">
    <property type="entry name" value="UDP_glycos_trans_CS"/>
</dbReference>
<sequence>MTGYGLSMRSKKLSEVPYIIFSTTTPMEYFTYLESLGHNSLTRPTFYHTPGVQHDLTKFSHRLKYLLNVPSITLESTISVNYKEQHIICSIIISLFYILFRNYLHSFRVIFVFNGDDKPIRNIKDHIKVVRWAPQKAVLAHKNTKLYITHGGLKSLKETICSDVPALFMPLFAEQSMNAEMARSMGFAEVLVKTNFTMEDFVNKMKLMLGFTLLENPSYLQTISRFHNMMLDRVVSSKDLLVFYARRAIKLGSNVQKFKRKGQFLPLIDHLYIIAISFYGFLIYLCST</sequence>
<dbReference type="Gene3D" id="3.40.50.2000">
    <property type="entry name" value="Glycogen Phosphorylase B"/>
    <property type="match status" value="1"/>
</dbReference>
<dbReference type="InterPro" id="IPR002213">
    <property type="entry name" value="UDP_glucos_trans"/>
</dbReference>
<keyword evidence="3 6" id="KW-0808">Transferase</keyword>
<keyword evidence="7" id="KW-0812">Transmembrane</keyword>
<keyword evidence="7" id="KW-1133">Transmembrane helix</keyword>
<evidence type="ECO:0000256" key="1">
    <source>
        <dbReference type="ARBA" id="ARBA00009995"/>
    </source>
</evidence>